<dbReference type="AlphaFoldDB" id="A0AAV9GP01"/>
<organism evidence="2 3">
    <name type="scientific">Podospora aff. communis PSN243</name>
    <dbReference type="NCBI Taxonomy" id="3040156"/>
    <lineage>
        <taxon>Eukaryota</taxon>
        <taxon>Fungi</taxon>
        <taxon>Dikarya</taxon>
        <taxon>Ascomycota</taxon>
        <taxon>Pezizomycotina</taxon>
        <taxon>Sordariomycetes</taxon>
        <taxon>Sordariomycetidae</taxon>
        <taxon>Sordariales</taxon>
        <taxon>Podosporaceae</taxon>
        <taxon>Podospora</taxon>
    </lineage>
</organism>
<comment type="caution">
    <text evidence="2">The sequence shown here is derived from an EMBL/GenBank/DDBJ whole genome shotgun (WGS) entry which is preliminary data.</text>
</comment>
<evidence type="ECO:0000256" key="1">
    <source>
        <dbReference type="SAM" id="MobiDB-lite"/>
    </source>
</evidence>
<name>A0AAV9GP01_9PEZI</name>
<proteinExistence type="predicted"/>
<feature type="region of interest" description="Disordered" evidence="1">
    <location>
        <begin position="191"/>
        <end position="228"/>
    </location>
</feature>
<protein>
    <recommendedName>
        <fullName evidence="4">Zn(2)-C6 fungal-type domain-containing protein</fullName>
    </recommendedName>
</protein>
<evidence type="ECO:0000313" key="3">
    <source>
        <dbReference type="Proteomes" id="UP001321760"/>
    </source>
</evidence>
<sequence length="608" mass="68172">MTSPIVPRDNGSIMFPQRLAEEDRTLFSPDSQPGSNDAITDPFHMGYDLAALFDAGDATFYSDVMDALPSASTQPLSHFGISEEDFSRLPSQYADHLVQQQPVTFRTETLTEDDVLEANRSAPDPRSHIQEPDYKTYAYDYEIPLFSTYKHEVQARDYWAPEQPLHVWGMWDSAVPVDSTGLADEIAKHFPGSGDSHITGNDEFGDSARDVDPSRQTSAHQTHRSTSNRRQCYGYHEVLDKPQVLASPFPEAQPRHPCAECVFAGKGAECDGSPCRRCKRLVRKACSGKVHIWGVQAHTPLLNELIFFDIEETLKLLAGLRLDIDLLTFPGKNRQKNSLEKCFNHSGHILCHIDQGSRYQAYSSTSVTICVERLATKATARTASSGPLILPVFSEEQLDIFTDKQAPKAQIQSFSEPDRSIITTAWRCAYYLGLLFNWSAHHVLVDESTLHERQIRLPMSKNLILEVMYAIAYRIQKLGTKLLQLVNETLYAKPYGSQRNYDPAAILCALRILYSSVGQFQKLKGNWRFAGIAKLEAFLEGLNFRAPAAIRVIQKYRHRHLGILCEATPVPPTLISLIKDSAVARSMATFAFERFRPEGLCGIGGLDK</sequence>
<keyword evidence="3" id="KW-1185">Reference proteome</keyword>
<reference evidence="2" key="2">
    <citation type="submission" date="2023-05" db="EMBL/GenBank/DDBJ databases">
        <authorList>
            <consortium name="Lawrence Berkeley National Laboratory"/>
            <person name="Steindorff A."/>
            <person name="Hensen N."/>
            <person name="Bonometti L."/>
            <person name="Westerberg I."/>
            <person name="Brannstrom I.O."/>
            <person name="Guillou S."/>
            <person name="Cros-Aarteil S."/>
            <person name="Calhoun S."/>
            <person name="Haridas S."/>
            <person name="Kuo A."/>
            <person name="Mondo S."/>
            <person name="Pangilinan J."/>
            <person name="Riley R."/>
            <person name="Labutti K."/>
            <person name="Andreopoulos B."/>
            <person name="Lipzen A."/>
            <person name="Chen C."/>
            <person name="Yanf M."/>
            <person name="Daum C."/>
            <person name="Ng V."/>
            <person name="Clum A."/>
            <person name="Ohm R."/>
            <person name="Martin F."/>
            <person name="Silar P."/>
            <person name="Natvig D."/>
            <person name="Lalanne C."/>
            <person name="Gautier V."/>
            <person name="Ament-Velasquez S.L."/>
            <person name="Kruys A."/>
            <person name="Hutchinson M.I."/>
            <person name="Powell A.J."/>
            <person name="Barry K."/>
            <person name="Miller A.N."/>
            <person name="Grigoriev I.V."/>
            <person name="Debuchy R."/>
            <person name="Gladieux P."/>
            <person name="Thoren M.H."/>
            <person name="Johannesson H."/>
        </authorList>
    </citation>
    <scope>NUCLEOTIDE SEQUENCE</scope>
    <source>
        <strain evidence="2">PSN243</strain>
    </source>
</reference>
<evidence type="ECO:0000313" key="2">
    <source>
        <dbReference type="EMBL" id="KAK4449667.1"/>
    </source>
</evidence>
<dbReference type="EMBL" id="MU865936">
    <property type="protein sequence ID" value="KAK4449667.1"/>
    <property type="molecule type" value="Genomic_DNA"/>
</dbReference>
<dbReference type="Proteomes" id="UP001321760">
    <property type="component" value="Unassembled WGS sequence"/>
</dbReference>
<reference evidence="2" key="1">
    <citation type="journal article" date="2023" name="Mol. Phylogenet. Evol.">
        <title>Genome-scale phylogeny and comparative genomics of the fungal order Sordariales.</title>
        <authorList>
            <person name="Hensen N."/>
            <person name="Bonometti L."/>
            <person name="Westerberg I."/>
            <person name="Brannstrom I.O."/>
            <person name="Guillou S."/>
            <person name="Cros-Aarteil S."/>
            <person name="Calhoun S."/>
            <person name="Haridas S."/>
            <person name="Kuo A."/>
            <person name="Mondo S."/>
            <person name="Pangilinan J."/>
            <person name="Riley R."/>
            <person name="LaButti K."/>
            <person name="Andreopoulos B."/>
            <person name="Lipzen A."/>
            <person name="Chen C."/>
            <person name="Yan M."/>
            <person name="Daum C."/>
            <person name="Ng V."/>
            <person name="Clum A."/>
            <person name="Steindorff A."/>
            <person name="Ohm R.A."/>
            <person name="Martin F."/>
            <person name="Silar P."/>
            <person name="Natvig D.O."/>
            <person name="Lalanne C."/>
            <person name="Gautier V."/>
            <person name="Ament-Velasquez S.L."/>
            <person name="Kruys A."/>
            <person name="Hutchinson M.I."/>
            <person name="Powell A.J."/>
            <person name="Barry K."/>
            <person name="Miller A.N."/>
            <person name="Grigoriev I.V."/>
            <person name="Debuchy R."/>
            <person name="Gladieux P."/>
            <person name="Hiltunen Thoren M."/>
            <person name="Johannesson H."/>
        </authorList>
    </citation>
    <scope>NUCLEOTIDE SEQUENCE</scope>
    <source>
        <strain evidence="2">PSN243</strain>
    </source>
</reference>
<accession>A0AAV9GP01</accession>
<evidence type="ECO:0008006" key="4">
    <source>
        <dbReference type="Google" id="ProtNLM"/>
    </source>
</evidence>
<gene>
    <name evidence="2" type="ORF">QBC34DRAFT_87497</name>
</gene>